<evidence type="ECO:0000256" key="2">
    <source>
        <dbReference type="ARBA" id="ARBA00022840"/>
    </source>
</evidence>
<dbReference type="Pfam" id="PF00072">
    <property type="entry name" value="Response_reg"/>
    <property type="match status" value="1"/>
</dbReference>
<evidence type="ECO:0000313" key="10">
    <source>
        <dbReference type="Proteomes" id="UP001238163"/>
    </source>
</evidence>
<dbReference type="InterPro" id="IPR025944">
    <property type="entry name" value="Sigma_54_int_dom_CS"/>
</dbReference>
<reference evidence="9" key="1">
    <citation type="submission" date="2023-07" db="EMBL/GenBank/DDBJ databases">
        <title>Genomic Encyclopedia of Type Strains, Phase IV (KMG-IV): sequencing the most valuable type-strain genomes for metagenomic binning, comparative biology and taxonomic classification.</title>
        <authorList>
            <person name="Goeker M."/>
        </authorList>
    </citation>
    <scope>NUCLEOTIDE SEQUENCE</scope>
    <source>
        <strain evidence="9">DSM 24202</strain>
    </source>
</reference>
<dbReference type="Gene3D" id="3.40.50.300">
    <property type="entry name" value="P-loop containing nucleotide triphosphate hydrolases"/>
    <property type="match status" value="1"/>
</dbReference>
<evidence type="ECO:0000259" key="8">
    <source>
        <dbReference type="PROSITE" id="PS50110"/>
    </source>
</evidence>
<dbReference type="PROSITE" id="PS50110">
    <property type="entry name" value="RESPONSE_REGULATORY"/>
    <property type="match status" value="1"/>
</dbReference>
<dbReference type="Pfam" id="PF25601">
    <property type="entry name" value="AAA_lid_14"/>
    <property type="match status" value="1"/>
</dbReference>
<keyword evidence="1" id="KW-0547">Nucleotide-binding</keyword>
<proteinExistence type="predicted"/>
<organism evidence="9 10">
    <name type="scientific">Oligosphaera ethanolica</name>
    <dbReference type="NCBI Taxonomy" id="760260"/>
    <lineage>
        <taxon>Bacteria</taxon>
        <taxon>Pseudomonadati</taxon>
        <taxon>Lentisphaerota</taxon>
        <taxon>Oligosphaeria</taxon>
        <taxon>Oligosphaerales</taxon>
        <taxon>Oligosphaeraceae</taxon>
        <taxon>Oligosphaera</taxon>
    </lineage>
</organism>
<dbReference type="CDD" id="cd00009">
    <property type="entry name" value="AAA"/>
    <property type="match status" value="1"/>
</dbReference>
<dbReference type="Proteomes" id="UP001238163">
    <property type="component" value="Unassembled WGS sequence"/>
</dbReference>
<name>A0AAE3VHP5_9BACT</name>
<keyword evidence="5" id="KW-0804">Transcription</keyword>
<keyword evidence="2" id="KW-0067">ATP-binding</keyword>
<evidence type="ECO:0000256" key="6">
    <source>
        <dbReference type="PROSITE-ProRule" id="PRU00169"/>
    </source>
</evidence>
<dbReference type="Gene3D" id="1.10.10.60">
    <property type="entry name" value="Homeodomain-like"/>
    <property type="match status" value="1"/>
</dbReference>
<evidence type="ECO:0000259" key="7">
    <source>
        <dbReference type="PROSITE" id="PS50045"/>
    </source>
</evidence>
<sequence>MPVKAKILIAEEDENLQEVLRGLFRSLNHRVKASSDAAEICSLLEREGWDAFFCDTRLWDSSRCEHDLLQLALSRQPRVPVVMTAHYTEIVLAQSAMSRGAFAWLPKPLKAMDALHVLERILCEAPSPAAEAVAADFPDAVKGTGSTDQAMPAVERHFEVLIGEHERMQELYTQIEKVSATAVTVLLRGDSGTGKELAAQAIHNSSARSDKPFVAVNCAALPEQLLESELFGHVKGAFTGAVRNKDGLFVAAQGGTLFLDEIGSIPVQMQLTLLRALQEREIRPVGGVSMIPVDVRVIAATNEDLEERLRSGLFREDLFYRLSVFPITLPRLAERRTDVLLLAQHFLGEWSQSDGIAPARLTDDAADALSKYSWPGNVRELQNALRRAYTLVAGENRPISLRELPDEIRRAAMNRPQDSKEQGGVPIPARSAGMTLKAYLRACERQFVQVVLDECQGDKDAAAKKLGVSLATFYRKYGGQ</sequence>
<dbReference type="PROSITE" id="PS00676">
    <property type="entry name" value="SIGMA54_INTERACT_2"/>
    <property type="match status" value="1"/>
</dbReference>
<dbReference type="SMART" id="SM00448">
    <property type="entry name" value="REC"/>
    <property type="match status" value="1"/>
</dbReference>
<dbReference type="GO" id="GO:0006355">
    <property type="term" value="P:regulation of DNA-templated transcription"/>
    <property type="evidence" value="ECO:0007669"/>
    <property type="project" value="InterPro"/>
</dbReference>
<dbReference type="SUPFAM" id="SSF52172">
    <property type="entry name" value="CheY-like"/>
    <property type="match status" value="1"/>
</dbReference>
<dbReference type="CDD" id="cd00156">
    <property type="entry name" value="REC"/>
    <property type="match status" value="1"/>
</dbReference>
<dbReference type="InterPro" id="IPR002078">
    <property type="entry name" value="Sigma_54_int"/>
</dbReference>
<keyword evidence="6" id="KW-0597">Phosphoprotein</keyword>
<dbReference type="RefSeq" id="WP_307262316.1">
    <property type="nucleotide sequence ID" value="NZ_JAUSVL010000001.1"/>
</dbReference>
<keyword evidence="4" id="KW-0238">DNA-binding</keyword>
<feature type="domain" description="Response regulatory" evidence="8">
    <location>
        <begin position="6"/>
        <end position="122"/>
    </location>
</feature>
<evidence type="ECO:0000256" key="1">
    <source>
        <dbReference type="ARBA" id="ARBA00022741"/>
    </source>
</evidence>
<dbReference type="InterPro" id="IPR058031">
    <property type="entry name" value="AAA_lid_NorR"/>
</dbReference>
<gene>
    <name evidence="9" type="ORF">J3R75_002737</name>
</gene>
<feature type="domain" description="Sigma-54 factor interaction" evidence="7">
    <location>
        <begin position="161"/>
        <end position="390"/>
    </location>
</feature>
<dbReference type="InterPro" id="IPR003593">
    <property type="entry name" value="AAA+_ATPase"/>
</dbReference>
<dbReference type="InterPro" id="IPR025943">
    <property type="entry name" value="Sigma_54_int_dom_ATP-bd_2"/>
</dbReference>
<evidence type="ECO:0000256" key="3">
    <source>
        <dbReference type="ARBA" id="ARBA00023015"/>
    </source>
</evidence>
<dbReference type="AlphaFoldDB" id="A0AAE3VHP5"/>
<dbReference type="SUPFAM" id="SSF52540">
    <property type="entry name" value="P-loop containing nucleoside triphosphate hydrolases"/>
    <property type="match status" value="1"/>
</dbReference>
<dbReference type="PROSITE" id="PS50045">
    <property type="entry name" value="SIGMA54_INTERACT_4"/>
    <property type="match status" value="1"/>
</dbReference>
<dbReference type="GO" id="GO:0000160">
    <property type="term" value="P:phosphorelay signal transduction system"/>
    <property type="evidence" value="ECO:0007669"/>
    <property type="project" value="InterPro"/>
</dbReference>
<dbReference type="Pfam" id="PF02954">
    <property type="entry name" value="HTH_8"/>
    <property type="match status" value="1"/>
</dbReference>
<dbReference type="SMART" id="SM00382">
    <property type="entry name" value="AAA"/>
    <property type="match status" value="1"/>
</dbReference>
<dbReference type="EMBL" id="JAUSVL010000001">
    <property type="protein sequence ID" value="MDQ0290630.1"/>
    <property type="molecule type" value="Genomic_DNA"/>
</dbReference>
<dbReference type="InterPro" id="IPR011006">
    <property type="entry name" value="CheY-like_superfamily"/>
</dbReference>
<accession>A0AAE3VHP5</accession>
<feature type="modified residue" description="4-aspartylphosphate" evidence="6">
    <location>
        <position position="55"/>
    </location>
</feature>
<dbReference type="Gene3D" id="1.10.8.60">
    <property type="match status" value="1"/>
</dbReference>
<dbReference type="InterPro" id="IPR009057">
    <property type="entry name" value="Homeodomain-like_sf"/>
</dbReference>
<dbReference type="Pfam" id="PF00158">
    <property type="entry name" value="Sigma54_activat"/>
    <property type="match status" value="1"/>
</dbReference>
<dbReference type="PANTHER" id="PTHR32071">
    <property type="entry name" value="TRANSCRIPTIONAL REGULATORY PROTEIN"/>
    <property type="match status" value="1"/>
</dbReference>
<dbReference type="InterPro" id="IPR002197">
    <property type="entry name" value="HTH_Fis"/>
</dbReference>
<comment type="caution">
    <text evidence="9">The sequence shown here is derived from an EMBL/GenBank/DDBJ whole genome shotgun (WGS) entry which is preliminary data.</text>
</comment>
<evidence type="ECO:0000256" key="5">
    <source>
        <dbReference type="ARBA" id="ARBA00023163"/>
    </source>
</evidence>
<keyword evidence="3" id="KW-0805">Transcription regulation</keyword>
<dbReference type="Gene3D" id="3.40.50.2300">
    <property type="match status" value="1"/>
</dbReference>
<dbReference type="GO" id="GO:0005524">
    <property type="term" value="F:ATP binding"/>
    <property type="evidence" value="ECO:0007669"/>
    <property type="project" value="UniProtKB-KW"/>
</dbReference>
<dbReference type="InterPro" id="IPR001789">
    <property type="entry name" value="Sig_transdc_resp-reg_receiver"/>
</dbReference>
<keyword evidence="10" id="KW-1185">Reference proteome</keyword>
<dbReference type="FunFam" id="3.40.50.300:FF:000006">
    <property type="entry name" value="DNA-binding transcriptional regulator NtrC"/>
    <property type="match status" value="1"/>
</dbReference>
<dbReference type="SUPFAM" id="SSF46689">
    <property type="entry name" value="Homeodomain-like"/>
    <property type="match status" value="1"/>
</dbReference>
<dbReference type="GO" id="GO:0043565">
    <property type="term" value="F:sequence-specific DNA binding"/>
    <property type="evidence" value="ECO:0007669"/>
    <property type="project" value="InterPro"/>
</dbReference>
<protein>
    <submittedName>
        <fullName evidence="9">Two-component system response regulator PilR (NtrC family)</fullName>
    </submittedName>
</protein>
<dbReference type="InterPro" id="IPR027417">
    <property type="entry name" value="P-loop_NTPase"/>
</dbReference>
<evidence type="ECO:0000256" key="4">
    <source>
        <dbReference type="ARBA" id="ARBA00023125"/>
    </source>
</evidence>
<evidence type="ECO:0000313" key="9">
    <source>
        <dbReference type="EMBL" id="MDQ0290630.1"/>
    </source>
</evidence>
<dbReference type="PROSITE" id="PS00688">
    <property type="entry name" value="SIGMA54_INTERACT_3"/>
    <property type="match status" value="1"/>
</dbReference>